<sequence length="112" mass="12062">MARLIGCGTKNPHRTSRYRAWQSMRMLRRFTIPEIVATAEISDSNATKYIRALVASGHLRIARAKRHGSAGGHAIYAVANNSGPIQPVAGKGGVVFDPNSGKTFDPAEVSDE</sequence>
<evidence type="ECO:0000256" key="1">
    <source>
        <dbReference type="SAM" id="MobiDB-lite"/>
    </source>
</evidence>
<reference evidence="2 3" key="1">
    <citation type="submission" date="2006-09" db="EMBL/GenBank/DDBJ databases">
        <authorList>
            <person name="Emerson D."/>
            <person name="Ferriera S."/>
            <person name="Johnson J."/>
            <person name="Kravitz S."/>
            <person name="Halpern A."/>
            <person name="Remington K."/>
            <person name="Beeson K."/>
            <person name="Tran B."/>
            <person name="Rogers Y.-H."/>
            <person name="Friedman R."/>
            <person name="Venter J.C."/>
        </authorList>
    </citation>
    <scope>NUCLEOTIDE SEQUENCE [LARGE SCALE GENOMIC DNA]</scope>
    <source>
        <strain evidence="2 3">PV-1</strain>
    </source>
</reference>
<protein>
    <submittedName>
        <fullName evidence="2">Uncharacterized protein</fullName>
    </submittedName>
</protein>
<dbReference type="InParanoid" id="Q0EWB1"/>
<proteinExistence type="predicted"/>
<keyword evidence="3" id="KW-1185">Reference proteome</keyword>
<organism evidence="2 3">
    <name type="scientific">Mariprofundus ferrooxydans PV-1</name>
    <dbReference type="NCBI Taxonomy" id="314345"/>
    <lineage>
        <taxon>Bacteria</taxon>
        <taxon>Pseudomonadati</taxon>
        <taxon>Pseudomonadota</taxon>
        <taxon>Candidatius Mariprofundia</taxon>
        <taxon>Mariprofundales</taxon>
        <taxon>Mariprofundaceae</taxon>
        <taxon>Mariprofundus</taxon>
    </lineage>
</organism>
<dbReference type="HOGENOM" id="CLU_2142883_0_0_0"/>
<evidence type="ECO:0000313" key="3">
    <source>
        <dbReference type="Proteomes" id="UP000005297"/>
    </source>
</evidence>
<evidence type="ECO:0000313" key="2">
    <source>
        <dbReference type="EMBL" id="EAU53560.1"/>
    </source>
</evidence>
<dbReference type="OrthoDB" id="6388384at2"/>
<dbReference type="Proteomes" id="UP000005297">
    <property type="component" value="Unassembled WGS sequence"/>
</dbReference>
<dbReference type="EMBL" id="AATS01000021">
    <property type="protein sequence ID" value="EAU53560.1"/>
    <property type="molecule type" value="Genomic_DNA"/>
</dbReference>
<name>Q0EWB1_9PROT</name>
<accession>Q0EWB1</accession>
<comment type="caution">
    <text evidence="2">The sequence shown here is derived from an EMBL/GenBank/DDBJ whole genome shotgun (WGS) entry which is preliminary data.</text>
</comment>
<gene>
    <name evidence="2" type="ORF">SPV1_02943</name>
</gene>
<dbReference type="RefSeq" id="WP_009850886.1">
    <property type="nucleotide sequence ID" value="NZ_DS022295.1"/>
</dbReference>
<feature type="region of interest" description="Disordered" evidence="1">
    <location>
        <begin position="90"/>
        <end position="112"/>
    </location>
</feature>
<dbReference type="AlphaFoldDB" id="Q0EWB1"/>